<dbReference type="eggNOG" id="COG0728">
    <property type="taxonomic scope" value="Bacteria"/>
</dbReference>
<evidence type="ECO:0000313" key="10">
    <source>
        <dbReference type="EMBL" id="EEP21845.1"/>
    </source>
</evidence>
<dbReference type="RefSeq" id="WP_003825278.1">
    <property type="nucleotide sequence ID" value="NZ_AP012322.1"/>
</dbReference>
<evidence type="ECO:0000256" key="3">
    <source>
        <dbReference type="ARBA" id="ARBA00022692"/>
    </source>
</evidence>
<feature type="compositionally biased region" description="Low complexity" evidence="8">
    <location>
        <begin position="558"/>
        <end position="568"/>
    </location>
</feature>
<feature type="transmembrane region" description="Helical" evidence="9">
    <location>
        <begin position="1147"/>
        <end position="1170"/>
    </location>
</feature>
<feature type="transmembrane region" description="Helical" evidence="9">
    <location>
        <begin position="204"/>
        <end position="222"/>
    </location>
</feature>
<feature type="region of interest" description="Disordered" evidence="8">
    <location>
        <begin position="1080"/>
        <end position="1132"/>
    </location>
</feature>
<feature type="transmembrane region" description="Helical" evidence="9">
    <location>
        <begin position="365"/>
        <end position="387"/>
    </location>
</feature>
<keyword evidence="7 9" id="KW-0472">Membrane</keyword>
<dbReference type="CDD" id="cd13123">
    <property type="entry name" value="MATE_MurJ_like"/>
    <property type="match status" value="1"/>
</dbReference>
<feature type="transmembrane region" description="Helical" evidence="9">
    <location>
        <begin position="505"/>
        <end position="530"/>
    </location>
</feature>
<proteinExistence type="predicted"/>
<evidence type="ECO:0000256" key="5">
    <source>
        <dbReference type="ARBA" id="ARBA00022984"/>
    </source>
</evidence>
<evidence type="ECO:0000313" key="11">
    <source>
        <dbReference type="Proteomes" id="UP000006408"/>
    </source>
</evidence>
<comment type="caution">
    <text evidence="10">The sequence shown here is derived from an EMBL/GenBank/DDBJ whole genome shotgun (WGS) entry which is preliminary data.</text>
</comment>
<protein>
    <submittedName>
        <fullName evidence="10">Integral membrane protein MviN</fullName>
    </submittedName>
</protein>
<evidence type="ECO:0000256" key="1">
    <source>
        <dbReference type="ARBA" id="ARBA00004651"/>
    </source>
</evidence>
<dbReference type="PATRIC" id="fig|518635.17.peg.1657"/>
<accession>C4FD58</accession>
<feature type="transmembrane region" description="Helical" evidence="9">
    <location>
        <begin position="129"/>
        <end position="152"/>
    </location>
</feature>
<dbReference type="PANTHER" id="PTHR47019">
    <property type="entry name" value="LIPID II FLIPPASE MURJ"/>
    <property type="match status" value="1"/>
</dbReference>
<evidence type="ECO:0000256" key="2">
    <source>
        <dbReference type="ARBA" id="ARBA00022475"/>
    </source>
</evidence>
<feature type="compositionally biased region" description="Low complexity" evidence="8">
    <location>
        <begin position="1083"/>
        <end position="1104"/>
    </location>
</feature>
<dbReference type="PANTHER" id="PTHR47019:SF1">
    <property type="entry name" value="LIPID II FLIPPASE MURJ"/>
    <property type="match status" value="1"/>
</dbReference>
<keyword evidence="6 9" id="KW-1133">Transmembrane helix</keyword>
<keyword evidence="2" id="KW-1003">Cell membrane</keyword>
<evidence type="ECO:0000256" key="8">
    <source>
        <dbReference type="SAM" id="MobiDB-lite"/>
    </source>
</evidence>
<dbReference type="KEGG" id="bang:BBAG_1575"/>
<feature type="region of interest" description="Disordered" evidence="8">
    <location>
        <begin position="558"/>
        <end position="639"/>
    </location>
</feature>
<feature type="compositionally biased region" description="Polar residues" evidence="8">
    <location>
        <begin position="623"/>
        <end position="639"/>
    </location>
</feature>
<dbReference type="Pfam" id="PF03023">
    <property type="entry name" value="MurJ"/>
    <property type="match status" value="1"/>
</dbReference>
<keyword evidence="5" id="KW-0573">Peptidoglycan synthesis</keyword>
<feature type="transmembrane region" description="Helical" evidence="9">
    <location>
        <begin position="243"/>
        <end position="264"/>
    </location>
</feature>
<evidence type="ECO:0000256" key="7">
    <source>
        <dbReference type="ARBA" id="ARBA00023136"/>
    </source>
</evidence>
<dbReference type="GeneID" id="42865889"/>
<evidence type="ECO:0000256" key="4">
    <source>
        <dbReference type="ARBA" id="ARBA00022960"/>
    </source>
</evidence>
<name>C4FD58_9BIFI</name>
<gene>
    <name evidence="10" type="ORF">BIFANG_02241</name>
</gene>
<feature type="compositionally biased region" description="Polar residues" evidence="8">
    <location>
        <begin position="1176"/>
        <end position="1189"/>
    </location>
</feature>
<feature type="transmembrane region" description="Helical" evidence="9">
    <location>
        <begin position="471"/>
        <end position="493"/>
    </location>
</feature>
<dbReference type="GO" id="GO:0015648">
    <property type="term" value="F:lipid-linked peptidoglycan transporter activity"/>
    <property type="evidence" value="ECO:0007669"/>
    <property type="project" value="TreeGrafter"/>
</dbReference>
<reference evidence="10" key="1">
    <citation type="submission" date="2009-04" db="EMBL/GenBank/DDBJ databases">
        <authorList>
            <person name="Weinstock G."/>
            <person name="Sodergren E."/>
            <person name="Clifton S."/>
            <person name="Fulton L."/>
            <person name="Fulton B."/>
            <person name="Courtney L."/>
            <person name="Fronick C."/>
            <person name="Harrison M."/>
            <person name="Strong C."/>
            <person name="Farmer C."/>
            <person name="Delahaunty K."/>
            <person name="Markovic C."/>
            <person name="Hall O."/>
            <person name="Minx P."/>
            <person name="Tomlinson C."/>
            <person name="Mitreva M."/>
            <person name="Nelson J."/>
            <person name="Hou S."/>
            <person name="Wollam A."/>
            <person name="Pepin K.H."/>
            <person name="Johnson M."/>
            <person name="Bhonagiri V."/>
            <person name="Nash W.E."/>
            <person name="Warren W."/>
            <person name="Chinwalla A."/>
            <person name="Mardis E.R."/>
            <person name="Wilson R.K."/>
        </authorList>
    </citation>
    <scope>NUCLEOTIDE SEQUENCE [LARGE SCALE GENOMIC DNA]</scope>
    <source>
        <strain evidence="10">DSM 20098</strain>
    </source>
</reference>
<feature type="transmembrane region" description="Helical" evidence="9">
    <location>
        <begin position="53"/>
        <end position="75"/>
    </location>
</feature>
<feature type="transmembrane region" description="Helical" evidence="9">
    <location>
        <begin position="399"/>
        <end position="422"/>
    </location>
</feature>
<keyword evidence="3 9" id="KW-0812">Transmembrane</keyword>
<keyword evidence="4" id="KW-0133">Cell shape</keyword>
<dbReference type="GO" id="GO:0009252">
    <property type="term" value="P:peptidoglycan biosynthetic process"/>
    <property type="evidence" value="ECO:0007669"/>
    <property type="project" value="UniProtKB-KW"/>
</dbReference>
<dbReference type="InterPro" id="IPR051050">
    <property type="entry name" value="Lipid_II_flippase_MurJ/MviN"/>
</dbReference>
<dbReference type="GO" id="GO:0034204">
    <property type="term" value="P:lipid translocation"/>
    <property type="evidence" value="ECO:0007669"/>
    <property type="project" value="TreeGrafter"/>
</dbReference>
<dbReference type="InterPro" id="IPR004268">
    <property type="entry name" value="MurJ"/>
</dbReference>
<feature type="transmembrane region" description="Helical" evidence="9">
    <location>
        <begin position="328"/>
        <end position="353"/>
    </location>
</feature>
<evidence type="ECO:0000256" key="9">
    <source>
        <dbReference type="SAM" id="Phobius"/>
    </source>
</evidence>
<keyword evidence="11" id="KW-1185">Reference proteome</keyword>
<dbReference type="HOGENOM" id="CLU_004442_0_0_11"/>
<feature type="transmembrane region" description="Helical" evidence="9">
    <location>
        <begin position="284"/>
        <end position="307"/>
    </location>
</feature>
<dbReference type="GO" id="GO:0008360">
    <property type="term" value="P:regulation of cell shape"/>
    <property type="evidence" value="ECO:0007669"/>
    <property type="project" value="UniProtKB-KW"/>
</dbReference>
<dbReference type="EMBL" id="ABYS02000003">
    <property type="protein sequence ID" value="EEP21845.1"/>
    <property type="molecule type" value="Genomic_DNA"/>
</dbReference>
<dbReference type="STRING" id="1683.Bang102_001985"/>
<organism evidence="10 11">
    <name type="scientific">Bifidobacterium angulatum DSM 20098 = JCM 7096</name>
    <dbReference type="NCBI Taxonomy" id="518635"/>
    <lineage>
        <taxon>Bacteria</taxon>
        <taxon>Bacillati</taxon>
        <taxon>Actinomycetota</taxon>
        <taxon>Actinomycetes</taxon>
        <taxon>Bifidobacteriales</taxon>
        <taxon>Bifidobacteriaceae</taxon>
        <taxon>Bifidobacterium</taxon>
    </lineage>
</organism>
<feature type="transmembrane region" description="Helical" evidence="9">
    <location>
        <begin position="428"/>
        <end position="450"/>
    </location>
</feature>
<dbReference type="AlphaFoldDB" id="C4FD58"/>
<dbReference type="Proteomes" id="UP000006408">
    <property type="component" value="Unassembled WGS sequence"/>
</dbReference>
<feature type="transmembrane region" description="Helical" evidence="9">
    <location>
        <begin position="87"/>
        <end position="109"/>
    </location>
</feature>
<sequence>MSSSVGRNSLIMASGTLASRVTGQFRTILLAACLGTTGVAANAYQTGAMIPQVLFTVISGGIFNAVLVPQIVRTLKLADAQERLNKLITVSITLLLAMTLLMMASTPLLTMLYLNSNWGPAQRALVNSFTLWCMPQIFFYGLYTILGQLLAAKDDFAAYAWSSVGANIISCGGFIAFLCLFGRANHKPMTFWTTEKVMLSAGTWTLGVAFQALVLFIPLIKLGFKYKPQWGIRGIGLRSMGPVAAWSLGVMGVQEVANIVNARITNGAPFAGHDMYGIAGNGSYQNAFTLYILPYSLIAVSIGTAIFPKISRAVADNNLDEARMDLSVALRNVGILMMFFTAAYLVMPVQIIIALLPSVNLHEAWLIAGPMMMLALGLPLTSAYLLIQRTFFAFEDGMHPFLFQLVMNVIQIVFSLTCMRILDPKDWTLCVGLSMTVGYALSFPLLVIMLRRRLAGHLDGRRIAVTYIKTFLAAVVTLVVGGLFIAPLCNLLQVNLSNYRIGLPWFRAVMFCAVMAVLMAVVYAGMLIVLRCQEFIAMVRNVVRRFRRTPVVAEAGSDAASIAANPPADADDAGDGSADTHDDDTADNADNAPADEMAGESAEKANGLPPQPPESGSRPASAGNEQPATISPTKTSQTTVDAAVISTSPAVTITPASTHSALQSSAQIGVENMTKPQLGDTLFNRYTLIALLRDEPGIQAWKANDRVMARDCQVFILTAPQYLESVAASASTLGRAKGFTHVVQFRKAGNAAVLVTNIESGLSLTDYLQGQSGTILSNEAIRSIIGSAAALADDLRTPRLSTATLRISTNGLEIAGTAIASMLEEPTQAAGHMQGDQLVIRQLAALLYALLTRTPSSKNMTFDLRRLDDTVPSEFRMIIMRGLTMDDGTNHTIPMVSLSELTALLGDWTPLDKLSTQDIALPSTAGEGSIATAEVISIDEDQLAELPHSIITTEKLRELTIEHSPKPRTASSTPNDRELLRKGEADLSKLATSTEKTISAVWRKGQEGEEALKNRLNRPSKHTNSKEFSNTDLFEDFAFQADSEIGTDANKFDMTTQIPVVDDTNYPTQAIQVSEIQASNDTPAAQDAAALPPASFSPASTSAAQQDAGIAMQQPPSFAPRSKPTADDEGDDLADTRLFGKYTTATVVVAAAAVVVLLALGIALACMHFGNNPNNPDSKQNDWSDSNIDNVPFGNEDGDDSGKNDSSNSAEGAAGYDYIDVTDLFTK</sequence>
<comment type="subcellular location">
    <subcellularLocation>
        <location evidence="1">Cell membrane</location>
        <topology evidence="1">Multi-pass membrane protein</topology>
    </subcellularLocation>
</comment>
<feature type="region of interest" description="Disordered" evidence="8">
    <location>
        <begin position="1176"/>
        <end position="1212"/>
    </location>
</feature>
<evidence type="ECO:0000256" key="6">
    <source>
        <dbReference type="ARBA" id="ARBA00022989"/>
    </source>
</evidence>
<feature type="transmembrane region" description="Helical" evidence="9">
    <location>
        <begin position="164"/>
        <end position="184"/>
    </location>
</feature>
<dbReference type="GO" id="GO:0005886">
    <property type="term" value="C:plasma membrane"/>
    <property type="evidence" value="ECO:0007669"/>
    <property type="project" value="UniProtKB-SubCell"/>
</dbReference>